<protein>
    <submittedName>
        <fullName evidence="2">Uncharacterized protein</fullName>
    </submittedName>
</protein>
<dbReference type="EMBL" id="MLYV02000703">
    <property type="protein sequence ID" value="PSR79301.1"/>
    <property type="molecule type" value="Genomic_DNA"/>
</dbReference>
<name>A0A2R6NXL9_9APHY</name>
<proteinExistence type="predicted"/>
<dbReference type="AlphaFoldDB" id="A0A2R6NXL9"/>
<evidence type="ECO:0000256" key="1">
    <source>
        <dbReference type="SAM" id="MobiDB-lite"/>
    </source>
</evidence>
<accession>A0A2R6NXL9</accession>
<evidence type="ECO:0000313" key="2">
    <source>
        <dbReference type="EMBL" id="PSR79301.1"/>
    </source>
</evidence>
<reference evidence="2 3" key="1">
    <citation type="submission" date="2018-02" db="EMBL/GenBank/DDBJ databases">
        <title>Genome sequence of the basidiomycete white-rot fungus Phlebia centrifuga.</title>
        <authorList>
            <person name="Granchi Z."/>
            <person name="Peng M."/>
            <person name="de Vries R.P."/>
            <person name="Hilden K."/>
            <person name="Makela M.R."/>
            <person name="Grigoriev I."/>
            <person name="Riley R."/>
        </authorList>
    </citation>
    <scope>NUCLEOTIDE SEQUENCE [LARGE SCALE GENOMIC DNA]</scope>
    <source>
        <strain evidence="2 3">FBCC195</strain>
    </source>
</reference>
<keyword evidence="3" id="KW-1185">Reference proteome</keyword>
<gene>
    <name evidence="2" type="ORF">PHLCEN_2v7081</name>
</gene>
<evidence type="ECO:0000313" key="3">
    <source>
        <dbReference type="Proteomes" id="UP000186601"/>
    </source>
</evidence>
<organism evidence="2 3">
    <name type="scientific">Hermanssonia centrifuga</name>
    <dbReference type="NCBI Taxonomy" id="98765"/>
    <lineage>
        <taxon>Eukaryota</taxon>
        <taxon>Fungi</taxon>
        <taxon>Dikarya</taxon>
        <taxon>Basidiomycota</taxon>
        <taxon>Agaricomycotina</taxon>
        <taxon>Agaricomycetes</taxon>
        <taxon>Polyporales</taxon>
        <taxon>Meruliaceae</taxon>
        <taxon>Hermanssonia</taxon>
    </lineage>
</organism>
<comment type="caution">
    <text evidence="2">The sequence shown here is derived from an EMBL/GenBank/DDBJ whole genome shotgun (WGS) entry which is preliminary data.</text>
</comment>
<sequence>MEMKAARIKRNEDREDAVLHTQHSSELMQDIDPEPPPPEIDPDMGQINLSFEGMEALKTVYNQFIKSKE</sequence>
<dbReference type="Proteomes" id="UP000186601">
    <property type="component" value="Unassembled WGS sequence"/>
</dbReference>
<feature type="compositionally biased region" description="Basic and acidic residues" evidence="1">
    <location>
        <begin position="1"/>
        <end position="18"/>
    </location>
</feature>
<feature type="region of interest" description="Disordered" evidence="1">
    <location>
        <begin position="1"/>
        <end position="43"/>
    </location>
</feature>